<dbReference type="Gramene" id="KMS94360">
    <property type="protein sequence ID" value="KMS94360"/>
    <property type="gene ID" value="BVRB_022190"/>
</dbReference>
<feature type="signal peptide" evidence="6">
    <location>
        <begin position="1"/>
        <end position="18"/>
    </location>
</feature>
<name>A0A0J8DU65_BETVV</name>
<protein>
    <recommendedName>
        <fullName evidence="7">Polycystin cation channel PKD1/PKD2 domain-containing protein</fullName>
    </recommendedName>
</protein>
<evidence type="ECO:0000256" key="1">
    <source>
        <dbReference type="ARBA" id="ARBA00004141"/>
    </source>
</evidence>
<evidence type="ECO:0000256" key="5">
    <source>
        <dbReference type="SAM" id="Phobius"/>
    </source>
</evidence>
<keyword evidence="4 5" id="KW-0472">Membrane</keyword>
<evidence type="ECO:0000256" key="3">
    <source>
        <dbReference type="ARBA" id="ARBA00022989"/>
    </source>
</evidence>
<evidence type="ECO:0000313" key="9">
    <source>
        <dbReference type="Proteomes" id="UP000035740"/>
    </source>
</evidence>
<gene>
    <name evidence="8" type="ORF">BVRB_022190</name>
</gene>
<dbReference type="GO" id="GO:0016020">
    <property type="term" value="C:membrane"/>
    <property type="evidence" value="ECO:0007669"/>
    <property type="project" value="UniProtKB-SubCell"/>
</dbReference>
<organism evidence="8 9">
    <name type="scientific">Beta vulgaris subsp. vulgaris</name>
    <name type="common">Beet</name>
    <dbReference type="NCBI Taxonomy" id="3555"/>
    <lineage>
        <taxon>Eukaryota</taxon>
        <taxon>Viridiplantae</taxon>
        <taxon>Streptophyta</taxon>
        <taxon>Embryophyta</taxon>
        <taxon>Tracheophyta</taxon>
        <taxon>Spermatophyta</taxon>
        <taxon>Magnoliopsida</taxon>
        <taxon>eudicotyledons</taxon>
        <taxon>Gunneridae</taxon>
        <taxon>Pentapetalae</taxon>
        <taxon>Caryophyllales</taxon>
        <taxon>Chenopodiaceae</taxon>
        <taxon>Betoideae</taxon>
        <taxon>Beta</taxon>
    </lineage>
</organism>
<feature type="non-terminal residue" evidence="8">
    <location>
        <position position="137"/>
    </location>
</feature>
<evidence type="ECO:0000256" key="4">
    <source>
        <dbReference type="ARBA" id="ARBA00023136"/>
    </source>
</evidence>
<feature type="chain" id="PRO_5005296747" description="Polycystin cation channel PKD1/PKD2 domain-containing protein" evidence="6">
    <location>
        <begin position="19"/>
        <end position="137"/>
    </location>
</feature>
<evidence type="ECO:0000256" key="6">
    <source>
        <dbReference type="SAM" id="SignalP"/>
    </source>
</evidence>
<accession>A0A0J8DU65</accession>
<keyword evidence="6" id="KW-0732">Signal</keyword>
<comment type="subcellular location">
    <subcellularLocation>
        <location evidence="1">Membrane</location>
        <topology evidence="1">Multi-pass membrane protein</topology>
    </subcellularLocation>
</comment>
<reference evidence="8 9" key="1">
    <citation type="journal article" date="2014" name="Nature">
        <title>The genome of the recently domesticated crop plant sugar beet (Beta vulgaris).</title>
        <authorList>
            <person name="Dohm J.C."/>
            <person name="Minoche A.E."/>
            <person name="Holtgrawe D."/>
            <person name="Capella-Gutierrez S."/>
            <person name="Zakrzewski F."/>
            <person name="Tafer H."/>
            <person name="Rupp O."/>
            <person name="Sorensen T.R."/>
            <person name="Stracke R."/>
            <person name="Reinhardt R."/>
            <person name="Goesmann A."/>
            <person name="Kraft T."/>
            <person name="Schulz B."/>
            <person name="Stadler P.F."/>
            <person name="Schmidt T."/>
            <person name="Gabaldon T."/>
            <person name="Lehrach H."/>
            <person name="Weisshaar B."/>
            <person name="Himmelbauer H."/>
        </authorList>
    </citation>
    <scope>NUCLEOTIDE SEQUENCE [LARGE SCALE GENOMIC DNA]</scope>
    <source>
        <tissue evidence="8">Taproot</tissue>
    </source>
</reference>
<dbReference type="AlphaFoldDB" id="A0A0J8DU65"/>
<dbReference type="Pfam" id="PF08016">
    <property type="entry name" value="PKD_channel"/>
    <property type="match status" value="1"/>
</dbReference>
<proteinExistence type="predicted"/>
<keyword evidence="9" id="KW-1185">Reference proteome</keyword>
<keyword evidence="2 5" id="KW-0812">Transmembrane</keyword>
<keyword evidence="3 5" id="KW-1133">Transmembrane helix</keyword>
<sequence>SLCLWAAMLLKAFVRLLGSSGTFDKTNLKGTQVVLWGSESLFIILLWLKLTRQFTVLPTVGVLNRTLPLLTAYIAHCSLFLAVFCMGFGIALTYVVGDTVESYRTVFGAWFTLYQAALSQYSFSDFTDLTSGKRVVA</sequence>
<feature type="domain" description="Polycystin cation channel PKD1/PKD2" evidence="7">
    <location>
        <begin position="38"/>
        <end position="135"/>
    </location>
</feature>
<evidence type="ECO:0000259" key="7">
    <source>
        <dbReference type="Pfam" id="PF08016"/>
    </source>
</evidence>
<dbReference type="EMBL" id="KQ094035">
    <property type="protein sequence ID" value="KMS94360.1"/>
    <property type="molecule type" value="Genomic_DNA"/>
</dbReference>
<feature type="transmembrane region" description="Helical" evidence="5">
    <location>
        <begin position="70"/>
        <end position="96"/>
    </location>
</feature>
<evidence type="ECO:0000256" key="2">
    <source>
        <dbReference type="ARBA" id="ARBA00022692"/>
    </source>
</evidence>
<feature type="non-terminal residue" evidence="8">
    <location>
        <position position="1"/>
    </location>
</feature>
<dbReference type="Proteomes" id="UP000035740">
    <property type="component" value="Unassembled WGS sequence"/>
</dbReference>
<evidence type="ECO:0000313" key="8">
    <source>
        <dbReference type="EMBL" id="KMS94360.1"/>
    </source>
</evidence>
<dbReference type="InterPro" id="IPR013122">
    <property type="entry name" value="PKD1_2_channel"/>
</dbReference>